<evidence type="ECO:0000256" key="11">
    <source>
        <dbReference type="NCBIfam" id="TIGR00215"/>
    </source>
</evidence>
<evidence type="ECO:0000313" key="12">
    <source>
        <dbReference type="EMBL" id="TGY94456.1"/>
    </source>
</evidence>
<keyword evidence="5" id="KW-0444">Lipid biosynthesis</keyword>
<keyword evidence="7 12" id="KW-0328">Glycosyltransferase</keyword>
<keyword evidence="9" id="KW-0443">Lipid metabolism</keyword>
<dbReference type="NCBIfam" id="TIGR00215">
    <property type="entry name" value="lpxB"/>
    <property type="match status" value="1"/>
</dbReference>
<evidence type="ECO:0000256" key="10">
    <source>
        <dbReference type="ARBA" id="ARBA00048975"/>
    </source>
</evidence>
<gene>
    <name evidence="12" type="primary">lpxB</name>
    <name evidence="12" type="ORF">E5162_04055</name>
</gene>
<evidence type="ECO:0000256" key="6">
    <source>
        <dbReference type="ARBA" id="ARBA00022556"/>
    </source>
</evidence>
<organism evidence="12 13">
    <name type="scientific">Marinicauda pacifica</name>
    <dbReference type="NCBI Taxonomy" id="1133559"/>
    <lineage>
        <taxon>Bacteria</taxon>
        <taxon>Pseudomonadati</taxon>
        <taxon>Pseudomonadota</taxon>
        <taxon>Alphaproteobacteria</taxon>
        <taxon>Maricaulales</taxon>
        <taxon>Maricaulaceae</taxon>
        <taxon>Marinicauda</taxon>
    </lineage>
</organism>
<evidence type="ECO:0000256" key="1">
    <source>
        <dbReference type="ARBA" id="ARBA00002056"/>
    </source>
</evidence>
<proteinExistence type="inferred from homology"/>
<comment type="similarity">
    <text evidence="2">Belongs to the LpxB family.</text>
</comment>
<comment type="caution">
    <text evidence="12">The sequence shown here is derived from an EMBL/GenBank/DDBJ whole genome shotgun (WGS) entry which is preliminary data.</text>
</comment>
<dbReference type="EC" id="2.4.1.182" evidence="3 11"/>
<dbReference type="SUPFAM" id="SSF53756">
    <property type="entry name" value="UDP-Glycosyltransferase/glycogen phosphorylase"/>
    <property type="match status" value="1"/>
</dbReference>
<dbReference type="OrthoDB" id="9801642at2"/>
<dbReference type="AlphaFoldDB" id="A0A4S2HEL2"/>
<dbReference type="GO" id="GO:0009245">
    <property type="term" value="P:lipid A biosynthetic process"/>
    <property type="evidence" value="ECO:0007669"/>
    <property type="project" value="UniProtKB-UniRule"/>
</dbReference>
<evidence type="ECO:0000256" key="9">
    <source>
        <dbReference type="ARBA" id="ARBA00023098"/>
    </source>
</evidence>
<dbReference type="GO" id="GO:0016020">
    <property type="term" value="C:membrane"/>
    <property type="evidence" value="ECO:0007669"/>
    <property type="project" value="GOC"/>
</dbReference>
<dbReference type="PANTHER" id="PTHR30372">
    <property type="entry name" value="LIPID-A-DISACCHARIDE SYNTHASE"/>
    <property type="match status" value="1"/>
</dbReference>
<dbReference type="GO" id="GO:0008915">
    <property type="term" value="F:lipid-A-disaccharide synthase activity"/>
    <property type="evidence" value="ECO:0007669"/>
    <property type="project" value="UniProtKB-UniRule"/>
</dbReference>
<comment type="catalytic activity">
    <reaction evidence="10">
        <text>a lipid X + a UDP-2-N,3-O-bis[(3R)-3-hydroxyacyl]-alpha-D-glucosamine = a lipid A disaccharide + UDP + H(+)</text>
        <dbReference type="Rhea" id="RHEA:67828"/>
        <dbReference type="ChEBI" id="CHEBI:15378"/>
        <dbReference type="ChEBI" id="CHEBI:58223"/>
        <dbReference type="ChEBI" id="CHEBI:137748"/>
        <dbReference type="ChEBI" id="CHEBI:176338"/>
        <dbReference type="ChEBI" id="CHEBI:176343"/>
        <dbReference type="EC" id="2.4.1.182"/>
    </reaction>
</comment>
<evidence type="ECO:0000256" key="8">
    <source>
        <dbReference type="ARBA" id="ARBA00022679"/>
    </source>
</evidence>
<keyword evidence="13" id="KW-1185">Reference proteome</keyword>
<dbReference type="Gene3D" id="3.40.50.2000">
    <property type="entry name" value="Glycogen Phosphorylase B"/>
    <property type="match status" value="1"/>
</dbReference>
<evidence type="ECO:0000313" key="13">
    <source>
        <dbReference type="Proteomes" id="UP000305451"/>
    </source>
</evidence>
<evidence type="ECO:0000256" key="3">
    <source>
        <dbReference type="ARBA" id="ARBA00012687"/>
    </source>
</evidence>
<name>A0A4S2HEL2_9PROT</name>
<evidence type="ECO:0000256" key="4">
    <source>
        <dbReference type="ARBA" id="ARBA00020902"/>
    </source>
</evidence>
<dbReference type="RefSeq" id="WP_135943653.1">
    <property type="nucleotide sequence ID" value="NZ_BMEI01000001.1"/>
</dbReference>
<dbReference type="Proteomes" id="UP000305451">
    <property type="component" value="Unassembled WGS sequence"/>
</dbReference>
<keyword evidence="6" id="KW-0441">Lipid A biosynthesis</keyword>
<dbReference type="Pfam" id="PF02684">
    <property type="entry name" value="LpxB"/>
    <property type="match status" value="1"/>
</dbReference>
<accession>A0A4S2HEL2</accession>
<keyword evidence="8 12" id="KW-0808">Transferase</keyword>
<dbReference type="EMBL" id="SRXV01000001">
    <property type="protein sequence ID" value="TGY94456.1"/>
    <property type="molecule type" value="Genomic_DNA"/>
</dbReference>
<evidence type="ECO:0000256" key="2">
    <source>
        <dbReference type="ARBA" id="ARBA00007868"/>
    </source>
</evidence>
<dbReference type="InterPro" id="IPR003835">
    <property type="entry name" value="Glyco_trans_19"/>
</dbReference>
<dbReference type="GO" id="GO:0005543">
    <property type="term" value="F:phospholipid binding"/>
    <property type="evidence" value="ECO:0007669"/>
    <property type="project" value="TreeGrafter"/>
</dbReference>
<dbReference type="PANTHER" id="PTHR30372:SF4">
    <property type="entry name" value="LIPID-A-DISACCHARIDE SYNTHASE, MITOCHONDRIAL-RELATED"/>
    <property type="match status" value="1"/>
</dbReference>
<sequence length="394" mass="43169">MSRTGAPRIFVVAAEPSGDLLAADLVRYLRRLRPDVAVAGVGGKALAREGINSQIDTADLSVLGMFDGFKILKLVHERAEETALAAKEFEADAAILIDSWGFMLRAAWKLTEHAPDTLRIKYVGPQVFATRPGRAKVLARTVDHLLGIHPVDPDYFEPAGLPTTFVGNPALERMKPGDGAAFRKKYGLAEDEPVLLVLFGSRRSELERLYEPFAETVARVRKDRPRVRVLTVLSDSIAQGVRDRMADDERMQDAVIAAEEDREDAFSAADLALACSGTVTLELASLGVPTLAAYRLGWASWALARFVLMRSKYISLVNIAADEMLIPEFVQTRCRPAELAPALIELLESPERRAELSRRLVAQTQLMRGDGGSPGETAARTILDLIETRKKPAA</sequence>
<protein>
    <recommendedName>
        <fullName evidence="4 11">Lipid-A-disaccharide synthase</fullName>
        <ecNumber evidence="3 11">2.4.1.182</ecNumber>
    </recommendedName>
</protein>
<evidence type="ECO:0000256" key="7">
    <source>
        <dbReference type="ARBA" id="ARBA00022676"/>
    </source>
</evidence>
<comment type="function">
    <text evidence="1">Condensation of UDP-2,3-diacylglucosamine and 2,3-diacylglucosamine-1-phosphate to form lipid A disaccharide, a precursor of lipid A, a phosphorylated glycolipid that anchors the lipopolysaccharide to the outer membrane of the cell.</text>
</comment>
<evidence type="ECO:0000256" key="5">
    <source>
        <dbReference type="ARBA" id="ARBA00022516"/>
    </source>
</evidence>
<reference evidence="12 13" key="1">
    <citation type="journal article" date="2013" name="Int. J. Syst. Evol. Microbiol.">
        <title>Marinicauda pacifica gen. nov., sp. nov., a prosthecate alphaproteobacterium of the family Hyphomonadaceae isolated from deep seawater.</title>
        <authorList>
            <person name="Zhang X.Y."/>
            <person name="Li G.W."/>
            <person name="Wang C.S."/>
            <person name="Zhang Y.J."/>
            <person name="Xu X.W."/>
            <person name="Li H."/>
            <person name="Liu A."/>
            <person name="Liu C."/>
            <person name="Xie B.B."/>
            <person name="Qin Q.L."/>
            <person name="Xu Z."/>
            <person name="Chen X.L."/>
            <person name="Zhou B.C."/>
            <person name="Zhang Y.Z."/>
        </authorList>
    </citation>
    <scope>NUCLEOTIDE SEQUENCE [LARGE SCALE GENOMIC DNA]</scope>
    <source>
        <strain evidence="12 13">P-1 km-3</strain>
    </source>
</reference>